<comment type="caution">
    <text evidence="2">The sequence shown here is derived from an EMBL/GenBank/DDBJ whole genome shotgun (WGS) entry which is preliminary data.</text>
</comment>
<sequence>METDASTSTGWTQNEISSEVDGICENFIIEDVLIEPASKTRAFRRSGKKLGVAQGVKIHKQLQHKYIVRNGFKARAGRAEQPGNGTEKADNQEHSNAPP</sequence>
<evidence type="ECO:0000313" key="2">
    <source>
        <dbReference type="EMBL" id="KAJ8970300.1"/>
    </source>
</evidence>
<evidence type="ECO:0000313" key="3">
    <source>
        <dbReference type="Proteomes" id="UP001162164"/>
    </source>
</evidence>
<name>A0ABQ9J053_9CUCU</name>
<dbReference type="Proteomes" id="UP001162164">
    <property type="component" value="Unassembled WGS sequence"/>
</dbReference>
<accession>A0ABQ9J053</accession>
<reference evidence="2" key="1">
    <citation type="journal article" date="2023" name="Insect Mol. Biol.">
        <title>Genome sequencing provides insights into the evolution of gene families encoding plant cell wall-degrading enzymes in longhorned beetles.</title>
        <authorList>
            <person name="Shin N.R."/>
            <person name="Okamura Y."/>
            <person name="Kirsch R."/>
            <person name="Pauchet Y."/>
        </authorList>
    </citation>
    <scope>NUCLEOTIDE SEQUENCE</scope>
    <source>
        <strain evidence="2">MMC_N1</strain>
    </source>
</reference>
<organism evidence="2 3">
    <name type="scientific">Molorchus minor</name>
    <dbReference type="NCBI Taxonomy" id="1323400"/>
    <lineage>
        <taxon>Eukaryota</taxon>
        <taxon>Metazoa</taxon>
        <taxon>Ecdysozoa</taxon>
        <taxon>Arthropoda</taxon>
        <taxon>Hexapoda</taxon>
        <taxon>Insecta</taxon>
        <taxon>Pterygota</taxon>
        <taxon>Neoptera</taxon>
        <taxon>Endopterygota</taxon>
        <taxon>Coleoptera</taxon>
        <taxon>Polyphaga</taxon>
        <taxon>Cucujiformia</taxon>
        <taxon>Chrysomeloidea</taxon>
        <taxon>Cerambycidae</taxon>
        <taxon>Lamiinae</taxon>
        <taxon>Monochamini</taxon>
        <taxon>Molorchus</taxon>
    </lineage>
</organism>
<proteinExistence type="predicted"/>
<evidence type="ECO:0000256" key="1">
    <source>
        <dbReference type="SAM" id="MobiDB-lite"/>
    </source>
</evidence>
<feature type="region of interest" description="Disordered" evidence="1">
    <location>
        <begin position="73"/>
        <end position="99"/>
    </location>
</feature>
<gene>
    <name evidence="2" type="ORF">NQ317_019337</name>
</gene>
<keyword evidence="3" id="KW-1185">Reference proteome</keyword>
<dbReference type="EMBL" id="JAPWTJ010001644">
    <property type="protein sequence ID" value="KAJ8970300.1"/>
    <property type="molecule type" value="Genomic_DNA"/>
</dbReference>
<protein>
    <submittedName>
        <fullName evidence="2">Uncharacterized protein</fullName>
    </submittedName>
</protein>